<protein>
    <submittedName>
        <fullName evidence="1">Uncharacterized protein</fullName>
    </submittedName>
</protein>
<proteinExistence type="predicted"/>
<gene>
    <name evidence="1" type="ORF">JR064_19915</name>
</gene>
<dbReference type="EMBL" id="JAFIWB010000030">
    <property type="protein sequence ID" value="MBN6104436.1"/>
    <property type="molecule type" value="Genomic_DNA"/>
</dbReference>
<sequence length="774" mass="87502">MADTVRVNLCYRPLRIGWAVRADDLEGFRRAVRYSHVLWGGRFNPILIVDNEEEARQQVELFRLDVVWPLGDSLEVREFAERFPHLKPSFHGGSIFVKQARWRNFSRVLDIFNTAAHWHNKPEWTQFKDMGLCKYEWQGDDPLADVFLMQFGRYPDVEEVGVDYAAMVEELLDPITVALQQDAAIPGDFLRRPSLSSVCRFAIGRHYTVRPGWETPGFFIGDAGDLEDLICYWNIRACDVPLWFLDTAHLDRYAGLIPQMEAIIQEMAQHSMDADAGLGVWSRGDAAQVDQLFENRRLIVHSVGEGFWSGSAVVPPVMRLGEASTLGVIGSERGVPRVSFALTEKPYHGHPHYMHQHLVASVSLIGGLFGDQQHTFHVPYVPELNHFYARTMHFEHDKLRVEPEQVGLIIDAADHDAFLNAMPVAELIRRIFALAGYNSTLSNSGRIARQLLTQLGGLQGARVFKIPGARELLRSFGPRATFSREVALATISGKTSEELRGTFGAHVDLFLGPRPIEQKLTPPHVFAAMVDAGLFRIGVDLDCPQCGMRSWVALDVLKQQISCELCGHDYDATGQLLASEWRFRRSGVLGAERNAQGAIPVVLTLQQLDANLDRAFSSCVYSPSIDLKPRNDPQHPDCEVDFVWVQMNTYPKRTSVILGECKDRGRIEPDEFRRDVENLRRIADAFPSDRFQTYVAYIKLAPFTKEEIAIASVLNDEHRRRVILLSARELEPYHLFERVKAEHGIGIRAHSCEELALITHQLYFTDVAGDTVEP</sequence>
<evidence type="ECO:0000313" key="1">
    <source>
        <dbReference type="EMBL" id="MBN6104436.1"/>
    </source>
</evidence>
<evidence type="ECO:0000313" key="2">
    <source>
        <dbReference type="Proteomes" id="UP000695802"/>
    </source>
</evidence>
<name>A0ABS3B7G3_9XANT</name>
<organism evidence="1 2">
    <name type="scientific">Xanthomonas bonasiae</name>
    <dbReference type="NCBI Taxonomy" id="2810351"/>
    <lineage>
        <taxon>Bacteria</taxon>
        <taxon>Pseudomonadati</taxon>
        <taxon>Pseudomonadota</taxon>
        <taxon>Gammaproteobacteria</taxon>
        <taxon>Lysobacterales</taxon>
        <taxon>Lysobacteraceae</taxon>
        <taxon>Xanthomonas</taxon>
    </lineage>
</organism>
<accession>A0ABS3B7G3</accession>
<reference evidence="1 2" key="1">
    <citation type="submission" date="2021-02" db="EMBL/GenBank/DDBJ databases">
        <title>Taxonomically Unique Crown Gall-Associated Xanthomonas Stains Have Deficiency in Virulence Repertories.</title>
        <authorList>
            <person name="Mafakheri H."/>
            <person name="Taghavi S.M."/>
            <person name="Dimkic I."/>
            <person name="Nemanja K."/>
            <person name="Osdaghi E."/>
        </authorList>
    </citation>
    <scope>NUCLEOTIDE SEQUENCE [LARGE SCALE GENOMIC DNA]</scope>
    <source>
        <strain evidence="1 2">FX4</strain>
    </source>
</reference>
<dbReference type="RefSeq" id="WP_179567612.1">
    <property type="nucleotide sequence ID" value="NZ_JAFIWB010000030.1"/>
</dbReference>
<comment type="caution">
    <text evidence="1">The sequence shown here is derived from an EMBL/GenBank/DDBJ whole genome shotgun (WGS) entry which is preliminary data.</text>
</comment>
<keyword evidence="2" id="KW-1185">Reference proteome</keyword>
<dbReference type="Proteomes" id="UP000695802">
    <property type="component" value="Unassembled WGS sequence"/>
</dbReference>